<accession>A0A225WVY1</accession>
<dbReference type="PANTHER" id="PTHR24559:SF438">
    <property type="entry name" value="PEPTIDASE A2 DOMAIN-CONTAINING PROTEIN"/>
    <property type="match status" value="1"/>
</dbReference>
<dbReference type="InterPro" id="IPR043502">
    <property type="entry name" value="DNA/RNA_pol_sf"/>
</dbReference>
<protein>
    <recommendedName>
        <fullName evidence="3">Reverse transcriptase</fullName>
    </recommendedName>
</protein>
<keyword evidence="2" id="KW-1185">Reference proteome</keyword>
<evidence type="ECO:0008006" key="3">
    <source>
        <dbReference type="Google" id="ProtNLM"/>
    </source>
</evidence>
<dbReference type="Proteomes" id="UP000198211">
    <property type="component" value="Unassembled WGS sequence"/>
</dbReference>
<dbReference type="STRING" id="4795.A0A225WVY1"/>
<dbReference type="SUPFAM" id="SSF56672">
    <property type="entry name" value="DNA/RNA polymerases"/>
    <property type="match status" value="1"/>
</dbReference>
<dbReference type="AlphaFoldDB" id="A0A225WVY1"/>
<evidence type="ECO:0000313" key="1">
    <source>
        <dbReference type="EMBL" id="OWZ21258.1"/>
    </source>
</evidence>
<gene>
    <name evidence="1" type="ORF">PHMEG_0004217</name>
</gene>
<dbReference type="EMBL" id="NBNE01000242">
    <property type="protein sequence ID" value="OWZ21258.1"/>
    <property type="molecule type" value="Genomic_DNA"/>
</dbReference>
<dbReference type="PANTHER" id="PTHR24559">
    <property type="entry name" value="TRANSPOSON TY3-I GAG-POL POLYPROTEIN"/>
    <property type="match status" value="1"/>
</dbReference>
<reference evidence="2" key="1">
    <citation type="submission" date="2017-03" db="EMBL/GenBank/DDBJ databases">
        <title>Phytopthora megakarya and P. palmivora, two closely related causual agents of cacao black pod achieved similar genome size and gene model numbers by different mechanisms.</title>
        <authorList>
            <person name="Ali S."/>
            <person name="Shao J."/>
            <person name="Larry D.J."/>
            <person name="Kronmiller B."/>
            <person name="Shen D."/>
            <person name="Strem M.D."/>
            <person name="Melnick R.L."/>
            <person name="Guiltinan M.J."/>
            <person name="Tyler B.M."/>
            <person name="Meinhardt L.W."/>
            <person name="Bailey B.A."/>
        </authorList>
    </citation>
    <scope>NUCLEOTIDE SEQUENCE [LARGE SCALE GENOMIC DNA]</scope>
    <source>
        <strain evidence="2">zdho120</strain>
    </source>
</reference>
<organism evidence="1 2">
    <name type="scientific">Phytophthora megakarya</name>
    <dbReference type="NCBI Taxonomy" id="4795"/>
    <lineage>
        <taxon>Eukaryota</taxon>
        <taxon>Sar</taxon>
        <taxon>Stramenopiles</taxon>
        <taxon>Oomycota</taxon>
        <taxon>Peronosporomycetes</taxon>
        <taxon>Peronosporales</taxon>
        <taxon>Peronosporaceae</taxon>
        <taxon>Phytophthora</taxon>
    </lineage>
</organism>
<sequence length="186" mass="21226">MSTLKMRLLEYLCGSRAQSDTCYWHRHTERNGRRENLPAREALGTWIPVKEDMELLSVNGEMERERVAAWVSKLKKEDAEPLTDEEKLDISEMESRLGDRYSGIVEKKTGCPPLAKVNVEHHINTGDAAPIMLRRRLHAVAKNTLIDKEVDDMLQQGVIEPGHGAWGFPVVIVRKKDGSVRFCIDY</sequence>
<name>A0A225WVY1_9STRA</name>
<evidence type="ECO:0000313" key="2">
    <source>
        <dbReference type="Proteomes" id="UP000198211"/>
    </source>
</evidence>
<proteinExistence type="predicted"/>
<dbReference type="Gene3D" id="3.10.10.10">
    <property type="entry name" value="HIV Type 1 Reverse Transcriptase, subunit A, domain 1"/>
    <property type="match status" value="1"/>
</dbReference>
<comment type="caution">
    <text evidence="1">The sequence shown here is derived from an EMBL/GenBank/DDBJ whole genome shotgun (WGS) entry which is preliminary data.</text>
</comment>
<dbReference type="InterPro" id="IPR053134">
    <property type="entry name" value="RNA-dir_DNA_polymerase"/>
</dbReference>
<dbReference type="OrthoDB" id="3250101at2759"/>